<dbReference type="Proteomes" id="UP000319817">
    <property type="component" value="Chromosome"/>
</dbReference>
<keyword evidence="2" id="KW-1185">Reference proteome</keyword>
<sequence length="301" mass="33671">MNPRAKSCFVIPILAACFLVWVPAAAEVPGLKRLEELGATVKQSGGVLIDLRIDCTDLTDADYKLIGGLTTLKSISISGKPMMDRHLALLSGLSQLETFQINGTQLTDDGYRHFAAFEKLRRLSLFHPSRDVKEFTGKGLAHLKPLANLRRLTFAGATAGDEAFKAVGKLTQLEEFSQWHNWESPDAIKQLVDLRLKKLKMGQRLPSRSSERLVSLNDNTLDTIAKMKSLESVDLQEARLTYTGLQQLKKLKHLTTVKLKWVDVSDADIAKLRHELSDVSIEWEPLSDQDEQSLLVKKLKL</sequence>
<dbReference type="GO" id="GO:0031146">
    <property type="term" value="P:SCF-dependent proteasomal ubiquitin-dependent protein catabolic process"/>
    <property type="evidence" value="ECO:0007669"/>
    <property type="project" value="TreeGrafter"/>
</dbReference>
<dbReference type="InterPro" id="IPR032675">
    <property type="entry name" value="LRR_dom_sf"/>
</dbReference>
<dbReference type="OrthoDB" id="268839at2"/>
<name>A0A517NWQ4_9BACT</name>
<dbReference type="AlphaFoldDB" id="A0A517NWQ4"/>
<dbReference type="SUPFAM" id="SSF52047">
    <property type="entry name" value="RNI-like"/>
    <property type="match status" value="1"/>
</dbReference>
<dbReference type="PANTHER" id="PTHR13318">
    <property type="entry name" value="PARTNER OF PAIRED, ISOFORM B-RELATED"/>
    <property type="match status" value="1"/>
</dbReference>
<protein>
    <submittedName>
        <fullName evidence="1">Leucine Rich repeats (2 copies)</fullName>
    </submittedName>
</protein>
<proteinExistence type="predicted"/>
<gene>
    <name evidence="1" type="ORF">K239x_35610</name>
</gene>
<organism evidence="1 2">
    <name type="scientific">Stieleria marina</name>
    <dbReference type="NCBI Taxonomy" id="1930275"/>
    <lineage>
        <taxon>Bacteria</taxon>
        <taxon>Pseudomonadati</taxon>
        <taxon>Planctomycetota</taxon>
        <taxon>Planctomycetia</taxon>
        <taxon>Pirellulales</taxon>
        <taxon>Pirellulaceae</taxon>
        <taxon>Stieleria</taxon>
    </lineage>
</organism>
<dbReference type="RefSeq" id="WP_145419375.1">
    <property type="nucleotide sequence ID" value="NZ_CP036526.1"/>
</dbReference>
<accession>A0A517NWQ4</accession>
<dbReference type="EMBL" id="CP036526">
    <property type="protein sequence ID" value="QDT11562.1"/>
    <property type="molecule type" value="Genomic_DNA"/>
</dbReference>
<dbReference type="PROSITE" id="PS51257">
    <property type="entry name" value="PROKAR_LIPOPROTEIN"/>
    <property type="match status" value="1"/>
</dbReference>
<reference evidence="1 2" key="1">
    <citation type="submission" date="2019-02" db="EMBL/GenBank/DDBJ databases">
        <title>Deep-cultivation of Planctomycetes and their phenomic and genomic characterization uncovers novel biology.</title>
        <authorList>
            <person name="Wiegand S."/>
            <person name="Jogler M."/>
            <person name="Boedeker C."/>
            <person name="Pinto D."/>
            <person name="Vollmers J."/>
            <person name="Rivas-Marin E."/>
            <person name="Kohn T."/>
            <person name="Peeters S.H."/>
            <person name="Heuer A."/>
            <person name="Rast P."/>
            <person name="Oberbeckmann S."/>
            <person name="Bunk B."/>
            <person name="Jeske O."/>
            <person name="Meyerdierks A."/>
            <person name="Storesund J.E."/>
            <person name="Kallscheuer N."/>
            <person name="Luecker S."/>
            <person name="Lage O.M."/>
            <person name="Pohl T."/>
            <person name="Merkel B.J."/>
            <person name="Hornburger P."/>
            <person name="Mueller R.-W."/>
            <person name="Bruemmer F."/>
            <person name="Labrenz M."/>
            <person name="Spormann A.M."/>
            <person name="Op den Camp H."/>
            <person name="Overmann J."/>
            <person name="Amann R."/>
            <person name="Jetten M.S.M."/>
            <person name="Mascher T."/>
            <person name="Medema M.H."/>
            <person name="Devos D.P."/>
            <person name="Kaster A.-K."/>
            <person name="Ovreas L."/>
            <person name="Rohde M."/>
            <person name="Galperin M.Y."/>
            <person name="Jogler C."/>
        </authorList>
    </citation>
    <scope>NUCLEOTIDE SEQUENCE [LARGE SCALE GENOMIC DNA]</scope>
    <source>
        <strain evidence="1 2">K23_9</strain>
    </source>
</reference>
<dbReference type="GO" id="GO:0019005">
    <property type="term" value="C:SCF ubiquitin ligase complex"/>
    <property type="evidence" value="ECO:0007669"/>
    <property type="project" value="TreeGrafter"/>
</dbReference>
<evidence type="ECO:0000313" key="2">
    <source>
        <dbReference type="Proteomes" id="UP000319817"/>
    </source>
</evidence>
<dbReference type="Gene3D" id="3.80.10.10">
    <property type="entry name" value="Ribonuclease Inhibitor"/>
    <property type="match status" value="2"/>
</dbReference>
<evidence type="ECO:0000313" key="1">
    <source>
        <dbReference type="EMBL" id="QDT11562.1"/>
    </source>
</evidence>